<dbReference type="SUPFAM" id="SSF49503">
    <property type="entry name" value="Cupredoxins"/>
    <property type="match status" value="1"/>
</dbReference>
<evidence type="ECO:0000313" key="4">
    <source>
        <dbReference type="Proteomes" id="UP000696931"/>
    </source>
</evidence>
<evidence type="ECO:0000313" key="3">
    <source>
        <dbReference type="EMBL" id="MBI5168316.1"/>
    </source>
</evidence>
<dbReference type="Gene3D" id="2.60.40.420">
    <property type="entry name" value="Cupredoxins - blue copper proteins"/>
    <property type="match status" value="1"/>
</dbReference>
<gene>
    <name evidence="3" type="ORF">HZA61_02390</name>
</gene>
<feature type="signal peptide" evidence="1">
    <location>
        <begin position="1"/>
        <end position="19"/>
    </location>
</feature>
<comment type="caution">
    <text evidence="3">The sequence shown here is derived from an EMBL/GenBank/DDBJ whole genome shotgun (WGS) entry which is preliminary data.</text>
</comment>
<sequence length="108" mass="11693">MRKFALLLTALALAGCAGSSGPREVRVAVTEKGFEPAKIEVAKGTETTLVITRKTNATCATEAIFQETGRRYDLPLNEDVRILLPTDAPVTLHYACGMDMIRGEIVVK</sequence>
<reference evidence="3" key="1">
    <citation type="submission" date="2020-07" db="EMBL/GenBank/DDBJ databases">
        <title>Huge and variable diversity of episymbiotic CPR bacteria and DPANN archaea in groundwater ecosystems.</title>
        <authorList>
            <person name="He C.Y."/>
            <person name="Keren R."/>
            <person name="Whittaker M."/>
            <person name="Farag I.F."/>
            <person name="Doudna J."/>
            <person name="Cate J.H.D."/>
            <person name="Banfield J.F."/>
        </authorList>
    </citation>
    <scope>NUCLEOTIDE SEQUENCE</scope>
    <source>
        <strain evidence="3">NC_groundwater_1813_Pr3_B-0.1um_71_17</strain>
    </source>
</reference>
<feature type="chain" id="PRO_5037174505" evidence="1">
    <location>
        <begin position="20"/>
        <end position="108"/>
    </location>
</feature>
<dbReference type="AlphaFoldDB" id="A0A933S9A7"/>
<name>A0A933S9A7_UNCEI</name>
<proteinExistence type="predicted"/>
<protein>
    <submittedName>
        <fullName evidence="3">Cupredoxin domain-containing protein</fullName>
    </submittedName>
</protein>
<accession>A0A933S9A7</accession>
<dbReference type="PROSITE" id="PS51257">
    <property type="entry name" value="PROKAR_LIPOPROTEIN"/>
    <property type="match status" value="1"/>
</dbReference>
<evidence type="ECO:0000259" key="2">
    <source>
        <dbReference type="Pfam" id="PF13473"/>
    </source>
</evidence>
<keyword evidence="1" id="KW-0732">Signal</keyword>
<evidence type="ECO:0000256" key="1">
    <source>
        <dbReference type="SAM" id="SignalP"/>
    </source>
</evidence>
<feature type="domain" description="EfeO-type cupredoxin-like" evidence="2">
    <location>
        <begin position="4"/>
        <end position="107"/>
    </location>
</feature>
<dbReference type="EMBL" id="JACRIW010000020">
    <property type="protein sequence ID" value="MBI5168316.1"/>
    <property type="molecule type" value="Genomic_DNA"/>
</dbReference>
<dbReference type="InterPro" id="IPR028096">
    <property type="entry name" value="EfeO_Cupredoxin"/>
</dbReference>
<dbReference type="Proteomes" id="UP000696931">
    <property type="component" value="Unassembled WGS sequence"/>
</dbReference>
<dbReference type="Pfam" id="PF13473">
    <property type="entry name" value="Cupredoxin_1"/>
    <property type="match status" value="1"/>
</dbReference>
<organism evidence="3 4">
    <name type="scientific">Eiseniibacteriota bacterium</name>
    <dbReference type="NCBI Taxonomy" id="2212470"/>
    <lineage>
        <taxon>Bacteria</taxon>
        <taxon>Candidatus Eiseniibacteriota</taxon>
    </lineage>
</organism>
<dbReference type="InterPro" id="IPR008972">
    <property type="entry name" value="Cupredoxin"/>
</dbReference>